<dbReference type="OrthoDB" id="7304351at2"/>
<geneLocation type="plasmid" evidence="2 3">
    <name>pYZ3</name>
</geneLocation>
<sequence>MPASLPADGVSKMAGAITDYNGPNVTLAGGSALKKFMENTAAAAKKKIEETGSVEGFKANFRSANGEISVNITSEYGTDLNGKSGYALSYRLETTDNGVQVGGGEGGGKVADSGDDIDEFVSTVGKMNDSVGTKSSKMTEEEELQYVKENFTPDQYEKFAQSVKESKAAYEAQQRESRGEKGDGASPASGGGTRLDRMKARSEDAARLAERLLQGVTGQDRSGGNGSAHWLAASHTDPAADKSSVETANEASSLPSYKPVDLKT</sequence>
<dbReference type="EMBL" id="CP028904">
    <property type="protein sequence ID" value="AWB07935.1"/>
    <property type="molecule type" value="Genomic_DNA"/>
</dbReference>
<evidence type="ECO:0000313" key="2">
    <source>
        <dbReference type="EMBL" id="AWB07935.1"/>
    </source>
</evidence>
<keyword evidence="2" id="KW-0614">Plasmid</keyword>
<reference evidence="2 3" key="1">
    <citation type="submission" date="2018-04" db="EMBL/GenBank/DDBJ databases">
        <title>Complete genome sequence of the nitrogen-fixing bacterium Azospirillum humicireducens type strain SgZ-5.</title>
        <authorList>
            <person name="Yu Z."/>
        </authorList>
    </citation>
    <scope>NUCLEOTIDE SEQUENCE [LARGE SCALE GENOMIC DNA]</scope>
    <source>
        <strain evidence="2 3">SgZ-5</strain>
        <plasmid evidence="2 3">pYZ3</plasmid>
    </source>
</reference>
<evidence type="ECO:0000313" key="3">
    <source>
        <dbReference type="Proteomes" id="UP000077405"/>
    </source>
</evidence>
<feature type="compositionally biased region" description="Polar residues" evidence="1">
    <location>
        <begin position="245"/>
        <end position="255"/>
    </location>
</feature>
<dbReference type="Proteomes" id="UP000077405">
    <property type="component" value="Plasmid pYZ3"/>
</dbReference>
<accession>A0A2R4VU15</accession>
<feature type="region of interest" description="Disordered" evidence="1">
    <location>
        <begin position="162"/>
        <end position="264"/>
    </location>
</feature>
<gene>
    <name evidence="2" type="ORF">A6A40_23090</name>
</gene>
<feature type="compositionally biased region" description="Basic and acidic residues" evidence="1">
    <location>
        <begin position="194"/>
        <end position="210"/>
    </location>
</feature>
<dbReference type="AlphaFoldDB" id="A0A2R4VU15"/>
<organism evidence="2 3">
    <name type="scientific">Azospirillum humicireducens</name>
    <dbReference type="NCBI Taxonomy" id="1226968"/>
    <lineage>
        <taxon>Bacteria</taxon>
        <taxon>Pseudomonadati</taxon>
        <taxon>Pseudomonadota</taxon>
        <taxon>Alphaproteobacteria</taxon>
        <taxon>Rhodospirillales</taxon>
        <taxon>Azospirillaceae</taxon>
        <taxon>Azospirillum</taxon>
    </lineage>
</organism>
<evidence type="ECO:0000256" key="1">
    <source>
        <dbReference type="SAM" id="MobiDB-lite"/>
    </source>
</evidence>
<dbReference type="KEGG" id="ahu:A6A40_23090"/>
<feature type="compositionally biased region" description="Basic and acidic residues" evidence="1">
    <location>
        <begin position="164"/>
        <end position="183"/>
    </location>
</feature>
<protein>
    <submittedName>
        <fullName evidence="2">Uncharacterized protein</fullName>
    </submittedName>
</protein>
<name>A0A2R4VU15_9PROT</name>
<proteinExistence type="predicted"/>
<keyword evidence="3" id="KW-1185">Reference proteome</keyword>